<dbReference type="EMBL" id="DS232588">
    <property type="protein sequence ID" value="EDS43751.1"/>
    <property type="molecule type" value="Genomic_DNA"/>
</dbReference>
<dbReference type="KEGG" id="cqu:CpipJ_CPIJ016602"/>
<protein>
    <submittedName>
        <fullName evidence="2 3">Beta chain spectrin</fullName>
    </submittedName>
</protein>
<name>B0XAL5_CULQU</name>
<dbReference type="Gene3D" id="1.20.58.60">
    <property type="match status" value="2"/>
</dbReference>
<dbReference type="SUPFAM" id="SSF46966">
    <property type="entry name" value="Spectrin repeat"/>
    <property type="match status" value="2"/>
</dbReference>
<evidence type="ECO:0000256" key="1">
    <source>
        <dbReference type="ARBA" id="ARBA00022737"/>
    </source>
</evidence>
<proteinExistence type="predicted"/>
<dbReference type="GO" id="GO:0005737">
    <property type="term" value="C:cytoplasm"/>
    <property type="evidence" value="ECO:0007669"/>
    <property type="project" value="UniProtKB-ARBA"/>
</dbReference>
<organism>
    <name type="scientific">Culex quinquefasciatus</name>
    <name type="common">Southern house mosquito</name>
    <name type="synonym">Culex pungens</name>
    <dbReference type="NCBI Taxonomy" id="7176"/>
    <lineage>
        <taxon>Eukaryota</taxon>
        <taxon>Metazoa</taxon>
        <taxon>Ecdysozoa</taxon>
        <taxon>Arthropoda</taxon>
        <taxon>Hexapoda</taxon>
        <taxon>Insecta</taxon>
        <taxon>Pterygota</taxon>
        <taxon>Neoptera</taxon>
        <taxon>Endopterygota</taxon>
        <taxon>Diptera</taxon>
        <taxon>Nematocera</taxon>
        <taxon>Culicoidea</taxon>
        <taxon>Culicidae</taxon>
        <taxon>Culicinae</taxon>
        <taxon>Culicini</taxon>
        <taxon>Culex</taxon>
        <taxon>Culex</taxon>
    </lineage>
</organism>
<dbReference type="Proteomes" id="UP000002320">
    <property type="component" value="Unassembled WGS sequence"/>
</dbReference>
<reference evidence="2" key="1">
    <citation type="submission" date="2007-03" db="EMBL/GenBank/DDBJ databases">
        <title>Annotation of Culex pipiens quinquefasciatus.</title>
        <authorList>
            <consortium name="The Broad Institute Genome Sequencing Platform"/>
            <person name="Atkinson P.W."/>
            <person name="Hemingway J."/>
            <person name="Christensen B.M."/>
            <person name="Higgs S."/>
            <person name="Kodira C."/>
            <person name="Hannick L."/>
            <person name="Megy K."/>
            <person name="O'Leary S."/>
            <person name="Pearson M."/>
            <person name="Haas B.J."/>
            <person name="Mauceli E."/>
            <person name="Wortman J.R."/>
            <person name="Lee N.H."/>
            <person name="Guigo R."/>
            <person name="Stanke M."/>
            <person name="Alvarado L."/>
            <person name="Amedeo P."/>
            <person name="Antoine C.H."/>
            <person name="Arensburger P."/>
            <person name="Bidwell S.L."/>
            <person name="Crawford M."/>
            <person name="Camaro F."/>
            <person name="Devon K."/>
            <person name="Engels R."/>
            <person name="Hammond M."/>
            <person name="Howarth C."/>
            <person name="Koehrsen M."/>
            <person name="Lawson D."/>
            <person name="Montgomery P."/>
            <person name="Nene V."/>
            <person name="Nusbaum C."/>
            <person name="Puiu D."/>
            <person name="Romero-Severson J."/>
            <person name="Severson D.W."/>
            <person name="Shumway M."/>
            <person name="Sisk P."/>
            <person name="Stolte C."/>
            <person name="Zeng Q."/>
            <person name="Eisenstadt E."/>
            <person name="Fraser-Liggett C."/>
            <person name="Strausberg R."/>
            <person name="Galagan J."/>
            <person name="Birren B."/>
            <person name="Collins F.H."/>
        </authorList>
    </citation>
    <scope>NUCLEOTIDE SEQUENCE [LARGE SCALE GENOMIC DNA]</scope>
    <source>
        <strain evidence="2">JHB</strain>
    </source>
</reference>
<dbReference type="SMART" id="SM00150">
    <property type="entry name" value="SPEC"/>
    <property type="match status" value="1"/>
</dbReference>
<keyword evidence="1" id="KW-0677">Repeat</keyword>
<dbReference type="InterPro" id="IPR018159">
    <property type="entry name" value="Spectrin/alpha-actinin"/>
</dbReference>
<dbReference type="InParanoid" id="B0XAL5"/>
<evidence type="ECO:0000313" key="4">
    <source>
        <dbReference type="Proteomes" id="UP000002320"/>
    </source>
</evidence>
<dbReference type="InterPro" id="IPR002017">
    <property type="entry name" value="Spectrin_repeat"/>
</dbReference>
<dbReference type="AlphaFoldDB" id="B0XAL5"/>
<dbReference type="HOGENOM" id="CLU_671323_0_0_1"/>
<dbReference type="Pfam" id="PF00435">
    <property type="entry name" value="Spectrin"/>
    <property type="match status" value="2"/>
</dbReference>
<accession>B0XAL5</accession>
<dbReference type="PANTHER" id="PTHR11915">
    <property type="entry name" value="SPECTRIN/FILAMIN RELATED CYTOSKELETAL PROTEIN"/>
    <property type="match status" value="1"/>
</dbReference>
<dbReference type="VEuPathDB" id="VectorBase:CPIJ016602"/>
<gene>
    <name evidence="3" type="primary">6050014</name>
    <name evidence="2" type="ORF">CpipJ_CPIJ016602</name>
</gene>
<evidence type="ECO:0000313" key="3">
    <source>
        <dbReference type="EnsemblMetazoa" id="CPIJ016602-PA"/>
    </source>
</evidence>
<dbReference type="CDD" id="cd00176">
    <property type="entry name" value="SPEC"/>
    <property type="match status" value="1"/>
</dbReference>
<dbReference type="eggNOG" id="KOG0517">
    <property type="taxonomic scope" value="Eukaryota"/>
</dbReference>
<keyword evidence="4" id="KW-1185">Reference proteome</keyword>
<dbReference type="STRING" id="7176.B0XAL5"/>
<sequence length="410" mass="47723">MTATATIETTGTTQRKSCKSFGSTTQVLVRLADFFDDILQHLPNMFALFPSIAFYFRLPSARKANICPISSLEVTAPLDGPNKSCLALFHRPINRFRSDQQQCRWWLQVVEPSDRSGYAKNVLYLWNYLQELLRARRMRLEFSIHVWRMLTPNFANWPSSVVPGWKGAASCGSSTRTWSLKRTGSKRKHCFYRRDWSRFDHRHRRFLLFKHKPLEKEINSHEQQLIAVSTVRDELMLDVLRLVSSEDVGRDEQNVQILLKKHKHVADELKNYAETIELLHTQAKNLALIEPEQQKNQAYSKLREQAEGKRDDLKSAHSMQTFYIECRETISWIEDKKRILPKTDDLLMELTGVTTLQRRLSGTECNLAASQAKLTVLERGFPTEPERDLLLPDRYSCRNPIDIKRPQDAF</sequence>
<evidence type="ECO:0000313" key="2">
    <source>
        <dbReference type="EMBL" id="EDS43751.1"/>
    </source>
</evidence>
<dbReference type="EnsemblMetazoa" id="CPIJ016602-RA">
    <property type="protein sequence ID" value="CPIJ016602-PA"/>
    <property type="gene ID" value="CPIJ016602"/>
</dbReference>
<reference evidence="3" key="2">
    <citation type="submission" date="2020-05" db="UniProtKB">
        <authorList>
            <consortium name="EnsemblMetazoa"/>
        </authorList>
    </citation>
    <scope>IDENTIFICATION</scope>
    <source>
        <strain evidence="3">JHB</strain>
    </source>
</reference>